<name>A0ABP7Z2Z1_9SPHI</name>
<dbReference type="Proteomes" id="UP001500101">
    <property type="component" value="Unassembled WGS sequence"/>
</dbReference>
<proteinExistence type="predicted"/>
<sequence>MICWPHCDDDGDPCYDPWGFYICDPWNLDPENPEESYVDCAGIEGEWAYIAPCGCIGGSTGIWDCPNQDTTENDPCEAIRRANLLKNDANISHEIDNIKNNTSETGYKLFVSDPTDPNTYYIGPGIGGGNSSWASNFTWNANHGYGIGHLNNHPQGSAPNPSDAMVGIDLDQMKSLHTSSEVDFYTKNFSAIIVAGSEVYTITIKDAAQYKLDQKAYDADRALSASDWLSKAQGYITSNPSATPQEAGVYALLEMYGNSINLSRQGINSNNSNVELSLNSNNNVITKNPC</sequence>
<dbReference type="RefSeq" id="WP_344675668.1">
    <property type="nucleotide sequence ID" value="NZ_BAAAZI010000012.1"/>
</dbReference>
<comment type="caution">
    <text evidence="1">The sequence shown here is derived from an EMBL/GenBank/DDBJ whole genome shotgun (WGS) entry which is preliminary data.</text>
</comment>
<accession>A0ABP7Z2Z1</accession>
<evidence type="ECO:0000313" key="1">
    <source>
        <dbReference type="EMBL" id="GAA4146134.1"/>
    </source>
</evidence>
<reference evidence="2" key="1">
    <citation type="journal article" date="2019" name="Int. J. Syst. Evol. Microbiol.">
        <title>The Global Catalogue of Microorganisms (GCM) 10K type strain sequencing project: providing services to taxonomists for standard genome sequencing and annotation.</title>
        <authorList>
            <consortium name="The Broad Institute Genomics Platform"/>
            <consortium name="The Broad Institute Genome Sequencing Center for Infectious Disease"/>
            <person name="Wu L."/>
            <person name="Ma J."/>
        </authorList>
    </citation>
    <scope>NUCLEOTIDE SEQUENCE [LARGE SCALE GENOMIC DNA]</scope>
    <source>
        <strain evidence="2">JCM 16704</strain>
    </source>
</reference>
<evidence type="ECO:0000313" key="2">
    <source>
        <dbReference type="Proteomes" id="UP001500101"/>
    </source>
</evidence>
<keyword evidence="2" id="KW-1185">Reference proteome</keyword>
<dbReference type="EMBL" id="BAAAZI010000012">
    <property type="protein sequence ID" value="GAA4146134.1"/>
    <property type="molecule type" value="Genomic_DNA"/>
</dbReference>
<organism evidence="1 2">
    <name type="scientific">Sphingobacterium kyonggiense</name>
    <dbReference type="NCBI Taxonomy" id="714075"/>
    <lineage>
        <taxon>Bacteria</taxon>
        <taxon>Pseudomonadati</taxon>
        <taxon>Bacteroidota</taxon>
        <taxon>Sphingobacteriia</taxon>
        <taxon>Sphingobacteriales</taxon>
        <taxon>Sphingobacteriaceae</taxon>
        <taxon>Sphingobacterium</taxon>
    </lineage>
</organism>
<gene>
    <name evidence="1" type="ORF">GCM10022216_30710</name>
</gene>
<protein>
    <submittedName>
        <fullName evidence="1">Uncharacterized protein</fullName>
    </submittedName>
</protein>